<feature type="non-terminal residue" evidence="12">
    <location>
        <position position="1254"/>
    </location>
</feature>
<reference evidence="12" key="1">
    <citation type="journal article" date="2020" name="Nat. Commun.">
        <title>Large-scale genome sequencing of mycorrhizal fungi provides insights into the early evolution of symbiotic traits.</title>
        <authorList>
            <person name="Miyauchi S."/>
            <person name="Kiss E."/>
            <person name="Kuo A."/>
            <person name="Drula E."/>
            <person name="Kohler A."/>
            <person name="Sanchez-Garcia M."/>
            <person name="Morin E."/>
            <person name="Andreopoulos B."/>
            <person name="Barry K.W."/>
            <person name="Bonito G."/>
            <person name="Buee M."/>
            <person name="Carver A."/>
            <person name="Chen C."/>
            <person name="Cichocki N."/>
            <person name="Clum A."/>
            <person name="Culley D."/>
            <person name="Crous P.W."/>
            <person name="Fauchery L."/>
            <person name="Girlanda M."/>
            <person name="Hayes R.D."/>
            <person name="Keri Z."/>
            <person name="LaButti K."/>
            <person name="Lipzen A."/>
            <person name="Lombard V."/>
            <person name="Magnuson J."/>
            <person name="Maillard F."/>
            <person name="Murat C."/>
            <person name="Nolan M."/>
            <person name="Ohm R.A."/>
            <person name="Pangilinan J."/>
            <person name="Pereira M.F."/>
            <person name="Perotto S."/>
            <person name="Peter M."/>
            <person name="Pfister S."/>
            <person name="Riley R."/>
            <person name="Sitrit Y."/>
            <person name="Stielow J.B."/>
            <person name="Szollosi G."/>
            <person name="Zifcakova L."/>
            <person name="Stursova M."/>
            <person name="Spatafora J.W."/>
            <person name="Tedersoo L."/>
            <person name="Vaario L.M."/>
            <person name="Yamada A."/>
            <person name="Yan M."/>
            <person name="Wang P."/>
            <person name="Xu J."/>
            <person name="Bruns T."/>
            <person name="Baldrian P."/>
            <person name="Vilgalys R."/>
            <person name="Dunand C."/>
            <person name="Henrissat B."/>
            <person name="Grigoriev I.V."/>
            <person name="Hibbett D."/>
            <person name="Nagy L.G."/>
            <person name="Martin F.M."/>
        </authorList>
    </citation>
    <scope>NUCLEOTIDE SEQUENCE</scope>
    <source>
        <strain evidence="12">UP504</strain>
    </source>
</reference>
<sequence length="1254" mass="141423">MGVDMWDRHKWIQEFTEHDVLVMTPQIFYDLSVHAHWSMDKVSLLVFDEVHHCQKRHPYAQIMADHYGRCPAPSRPKILGLTASPIWNIDKPLASLQQLEQSTHAKVLAVAINTEELQTHSPRPTERIYSYGATPDTYLTYPTPTLWDDCVFYFESTSSTEDHLRRIAKYTALLEAVGPYGADFWVMHELQQTLKETRNGKETALEELARRIAGESVEYRTPPMELQPIYDVLEQHSPRFAIDSPFHDSWLSPKFLCLVDILTSSSSPTFQGIVFTGQRHVASVLAWMLARVPTLKWVRCTSLTGHGISRTRDAVITGNGMQFNVQRDTVAKFRDGTYNLVIATNVAEEGLDFQACHLVVRFDPLQTLVGYVQSRGRARRANSEYIIMLKDGDSAHRQMYERLVRAEPALKARYQRDRPPTPPDDADDGDDDWDENELQESFTIQSTGATLTSYSCIPMLANLCSLIPRDQYCPVFRLSWELISYSEGSFSANLTLPHALPLVGDIRTFVGPVRRGKGSAKRSAAYIAMRKLLELEVFDKYLTPDRLQRGDNAVDADGNGMTKTSDMKPVIAVRLHDPFGNLWLDNSSTWLHEMYIDGTAHTGLLSACALAPFESHFPTTTGTKCIRLGPPISLSWPTLSERRDALCLIDDFFLFGVRQSIAGYQIPSQSSPYYLVPVIDGAVDYRYYHSLPGNPQERRTGPTSHLIRPFHCLPSALSMTGSLCSLIAIRDDLSPLSTPPPGSRESDYPSYRDYFTEKRGARFVPPDQPLFELRVEKRHQVLSSTLDRVCPARFTPVAIKSHTLFIPRNLCRRLQLPFPVFDVFRLFPTIVRHITDIYRATLAQARLKLPKLELPLLLEALTLPVAGVNYSYQRFETLGDAVLKLTTAVHVFNKYPYRHEGQLDILRANSINNTFLLSRARKIEIQPFFIAERTIAKWKPPRADQMLYHEGDAYTAEICFNRKAMPDVMESLLGVSYFSGGIDAALQTGTALDLCLGGSEPWLSRGYGPKHPVEGSQHTDLLGPLESSLCYTFRNSKLLLEALCHPTFRAPDTSSYQRLEFLGDVTFSDHTTQVIDLYVTEYLFLKYPLATPGQITWAKSRAVCNPTLGTLSGRNLSLHKFMLAYSPKLEASIQAYIELSDHIPYSQLVVEAWNWDPPKAMADLFEAVFGAVFVDSGFDIKRTFQVLAPIMTEVLAVVSPDMPKDPISELMIWAARHGCTAIKFQKSQSDPSDPDGRFDCMSVLVHGVDVSSPM</sequence>
<dbReference type="Pfam" id="PF03368">
    <property type="entry name" value="Dicer_dimer"/>
    <property type="match status" value="1"/>
</dbReference>
<dbReference type="Gene3D" id="3.30.160.380">
    <property type="entry name" value="Dicer dimerisation domain"/>
    <property type="match status" value="1"/>
</dbReference>
<evidence type="ECO:0000256" key="3">
    <source>
        <dbReference type="ARBA" id="ARBA00022801"/>
    </source>
</evidence>
<evidence type="ECO:0000256" key="4">
    <source>
        <dbReference type="ARBA" id="ARBA00022806"/>
    </source>
</evidence>
<dbReference type="InterPro" id="IPR001650">
    <property type="entry name" value="Helicase_C-like"/>
</dbReference>
<accession>A0A9P6AHH0</accession>
<dbReference type="AlphaFoldDB" id="A0A9P6AHH0"/>
<dbReference type="SUPFAM" id="SSF52540">
    <property type="entry name" value="P-loop containing nucleoside triphosphate hydrolases"/>
    <property type="match status" value="1"/>
</dbReference>
<dbReference type="PANTHER" id="PTHR14950:SF37">
    <property type="entry name" value="ENDORIBONUCLEASE DICER"/>
    <property type="match status" value="1"/>
</dbReference>
<keyword evidence="3" id="KW-0378">Hydrolase</keyword>
<dbReference type="InterPro" id="IPR011545">
    <property type="entry name" value="DEAD/DEAH_box_helicase_dom"/>
</dbReference>
<keyword evidence="6" id="KW-0694">RNA-binding</keyword>
<dbReference type="Gene3D" id="3.40.50.300">
    <property type="entry name" value="P-loop containing nucleotide triphosphate hydrolases"/>
    <property type="match status" value="2"/>
</dbReference>
<keyword evidence="2" id="KW-0547">Nucleotide-binding</keyword>
<organism evidence="12 13">
    <name type="scientific">Hydnum rufescens UP504</name>
    <dbReference type="NCBI Taxonomy" id="1448309"/>
    <lineage>
        <taxon>Eukaryota</taxon>
        <taxon>Fungi</taxon>
        <taxon>Dikarya</taxon>
        <taxon>Basidiomycota</taxon>
        <taxon>Agaricomycotina</taxon>
        <taxon>Agaricomycetes</taxon>
        <taxon>Cantharellales</taxon>
        <taxon>Hydnaceae</taxon>
        <taxon>Hydnum</taxon>
    </lineage>
</organism>
<gene>
    <name evidence="12" type="ORF">BS47DRAFT_1431689</name>
</gene>
<dbReference type="EMBL" id="MU129135">
    <property type="protein sequence ID" value="KAF9505811.1"/>
    <property type="molecule type" value="Genomic_DNA"/>
</dbReference>
<evidence type="ECO:0000256" key="7">
    <source>
        <dbReference type="SAM" id="MobiDB-lite"/>
    </source>
</evidence>
<dbReference type="Pfam" id="PF00271">
    <property type="entry name" value="Helicase_C"/>
    <property type="match status" value="1"/>
</dbReference>
<feature type="domain" description="RNase III" evidence="8">
    <location>
        <begin position="1022"/>
        <end position="1177"/>
    </location>
</feature>
<dbReference type="PROSITE" id="PS51194">
    <property type="entry name" value="HELICASE_CTER"/>
    <property type="match status" value="1"/>
</dbReference>
<comment type="similarity">
    <text evidence="6">Belongs to the helicase family. Dicer subfamily.</text>
</comment>
<dbReference type="GO" id="GO:0005737">
    <property type="term" value="C:cytoplasm"/>
    <property type="evidence" value="ECO:0007669"/>
    <property type="project" value="TreeGrafter"/>
</dbReference>
<evidence type="ECO:0008006" key="14">
    <source>
        <dbReference type="Google" id="ProtNLM"/>
    </source>
</evidence>
<evidence type="ECO:0000313" key="12">
    <source>
        <dbReference type="EMBL" id="KAF9505811.1"/>
    </source>
</evidence>
<feature type="domain" description="Dicer dsRNA-binding fold" evidence="11">
    <location>
        <begin position="456"/>
        <end position="552"/>
    </location>
</feature>
<dbReference type="InterPro" id="IPR000999">
    <property type="entry name" value="RNase_III_dom"/>
</dbReference>
<dbReference type="Proteomes" id="UP000886523">
    <property type="component" value="Unassembled WGS sequence"/>
</dbReference>
<dbReference type="GO" id="GO:0005524">
    <property type="term" value="F:ATP binding"/>
    <property type="evidence" value="ECO:0007669"/>
    <property type="project" value="UniProtKB-KW"/>
</dbReference>
<evidence type="ECO:0000256" key="5">
    <source>
        <dbReference type="ARBA" id="ARBA00022840"/>
    </source>
</evidence>
<evidence type="ECO:0000313" key="13">
    <source>
        <dbReference type="Proteomes" id="UP000886523"/>
    </source>
</evidence>
<dbReference type="SMART" id="SM00535">
    <property type="entry name" value="RIBOc"/>
    <property type="match status" value="2"/>
</dbReference>
<dbReference type="CDD" id="cd00593">
    <property type="entry name" value="RIBOc"/>
    <property type="match status" value="2"/>
</dbReference>
<dbReference type="Pfam" id="PF00270">
    <property type="entry name" value="DEAD"/>
    <property type="match status" value="1"/>
</dbReference>
<dbReference type="InterPro" id="IPR027417">
    <property type="entry name" value="P-loop_NTPase"/>
</dbReference>
<feature type="domain" description="Helicase C-terminal" evidence="10">
    <location>
        <begin position="257"/>
        <end position="418"/>
    </location>
</feature>
<keyword evidence="4" id="KW-0347">Helicase</keyword>
<name>A0A9P6AHH0_9AGAM</name>
<dbReference type="PANTHER" id="PTHR14950">
    <property type="entry name" value="DICER-RELATED"/>
    <property type="match status" value="1"/>
</dbReference>
<dbReference type="GO" id="GO:0030422">
    <property type="term" value="P:siRNA processing"/>
    <property type="evidence" value="ECO:0007669"/>
    <property type="project" value="TreeGrafter"/>
</dbReference>
<evidence type="ECO:0000256" key="1">
    <source>
        <dbReference type="ARBA" id="ARBA00022737"/>
    </source>
</evidence>
<evidence type="ECO:0000259" key="9">
    <source>
        <dbReference type="PROSITE" id="PS51192"/>
    </source>
</evidence>
<dbReference type="InterPro" id="IPR014001">
    <property type="entry name" value="Helicase_ATP-bd"/>
</dbReference>
<dbReference type="PROSITE" id="PS51192">
    <property type="entry name" value="HELICASE_ATP_BIND_1"/>
    <property type="match status" value="1"/>
</dbReference>
<comment type="caution">
    <text evidence="12">The sequence shown here is derived from an EMBL/GenBank/DDBJ whole genome shotgun (WGS) entry which is preliminary data.</text>
</comment>
<dbReference type="PROSITE" id="PS50142">
    <property type="entry name" value="RNASE_3_2"/>
    <property type="match status" value="2"/>
</dbReference>
<dbReference type="Gene3D" id="1.10.1520.10">
    <property type="entry name" value="Ribonuclease III domain"/>
    <property type="match status" value="2"/>
</dbReference>
<evidence type="ECO:0000256" key="2">
    <source>
        <dbReference type="ARBA" id="ARBA00022741"/>
    </source>
</evidence>
<evidence type="ECO:0000259" key="8">
    <source>
        <dbReference type="PROSITE" id="PS50142"/>
    </source>
</evidence>
<feature type="compositionally biased region" description="Acidic residues" evidence="7">
    <location>
        <begin position="424"/>
        <end position="434"/>
    </location>
</feature>
<dbReference type="GO" id="GO:0003723">
    <property type="term" value="F:RNA binding"/>
    <property type="evidence" value="ECO:0007669"/>
    <property type="project" value="UniProtKB-UniRule"/>
</dbReference>
<feature type="domain" description="Helicase ATP-binding" evidence="9">
    <location>
        <begin position="1"/>
        <end position="103"/>
    </location>
</feature>
<dbReference type="GO" id="GO:0004386">
    <property type="term" value="F:helicase activity"/>
    <property type="evidence" value="ECO:0007669"/>
    <property type="project" value="UniProtKB-KW"/>
</dbReference>
<keyword evidence="1" id="KW-0677">Repeat</keyword>
<dbReference type="InterPro" id="IPR036389">
    <property type="entry name" value="RNase_III_sf"/>
</dbReference>
<evidence type="ECO:0000259" key="11">
    <source>
        <dbReference type="PROSITE" id="PS51327"/>
    </source>
</evidence>
<feature type="domain" description="RNase III" evidence="8">
    <location>
        <begin position="838"/>
        <end position="981"/>
    </location>
</feature>
<dbReference type="Pfam" id="PF00636">
    <property type="entry name" value="Ribonuclease_3"/>
    <property type="match status" value="2"/>
</dbReference>
<dbReference type="GO" id="GO:0004525">
    <property type="term" value="F:ribonuclease III activity"/>
    <property type="evidence" value="ECO:0007669"/>
    <property type="project" value="InterPro"/>
</dbReference>
<evidence type="ECO:0000256" key="6">
    <source>
        <dbReference type="PROSITE-ProRule" id="PRU00657"/>
    </source>
</evidence>
<dbReference type="GO" id="GO:0005634">
    <property type="term" value="C:nucleus"/>
    <property type="evidence" value="ECO:0007669"/>
    <property type="project" value="TreeGrafter"/>
</dbReference>
<protein>
    <recommendedName>
        <fullName evidence="14">Dicer-like protein 1</fullName>
    </recommendedName>
</protein>
<keyword evidence="13" id="KW-1185">Reference proteome</keyword>
<feature type="region of interest" description="Disordered" evidence="7">
    <location>
        <begin position="411"/>
        <end position="434"/>
    </location>
</feature>
<keyword evidence="5" id="KW-0067">ATP-binding</keyword>
<dbReference type="InterPro" id="IPR005034">
    <property type="entry name" value="Dicer_dimerisation"/>
</dbReference>
<dbReference type="SMART" id="SM00490">
    <property type="entry name" value="HELICc"/>
    <property type="match status" value="1"/>
</dbReference>
<dbReference type="PROSITE" id="PS51327">
    <property type="entry name" value="DICER_DSRBF"/>
    <property type="match status" value="1"/>
</dbReference>
<dbReference type="OrthoDB" id="416741at2759"/>
<proteinExistence type="inferred from homology"/>
<dbReference type="SUPFAM" id="SSF69065">
    <property type="entry name" value="RNase III domain-like"/>
    <property type="match status" value="2"/>
</dbReference>
<evidence type="ECO:0000259" key="10">
    <source>
        <dbReference type="PROSITE" id="PS51194"/>
    </source>
</evidence>
<dbReference type="InterPro" id="IPR038248">
    <property type="entry name" value="Dicer_dimer_sf"/>
</dbReference>